<dbReference type="AlphaFoldDB" id="A0A263DA54"/>
<dbReference type="InterPro" id="IPR051908">
    <property type="entry name" value="Ribosomal_N-acetyltransferase"/>
</dbReference>
<dbReference type="OrthoDB" id="2061990at2"/>
<dbReference type="Pfam" id="PF13302">
    <property type="entry name" value="Acetyltransf_3"/>
    <property type="match status" value="1"/>
</dbReference>
<organism evidence="2 3">
    <name type="scientific">Amycolatopsis antarctica</name>
    <dbReference type="NCBI Taxonomy" id="1854586"/>
    <lineage>
        <taxon>Bacteria</taxon>
        <taxon>Bacillati</taxon>
        <taxon>Actinomycetota</taxon>
        <taxon>Actinomycetes</taxon>
        <taxon>Pseudonocardiales</taxon>
        <taxon>Pseudonocardiaceae</taxon>
        <taxon>Amycolatopsis</taxon>
    </lineage>
</organism>
<protein>
    <submittedName>
        <fullName evidence="2">GNAT family N-acetyltransferase</fullName>
    </submittedName>
</protein>
<dbReference type="SUPFAM" id="SSF55729">
    <property type="entry name" value="Acyl-CoA N-acyltransferases (Nat)"/>
    <property type="match status" value="1"/>
</dbReference>
<comment type="caution">
    <text evidence="2">The sequence shown here is derived from an EMBL/GenBank/DDBJ whole genome shotgun (WGS) entry which is preliminary data.</text>
</comment>
<sequence>MEPVEINAGGYYLRQLRADGLMDDRAALVTAFADPEQRRYVPDLRITSLDEAGVYVERRAAQWAGNLRCSWAIAEPTTGELLGEVGLKGLDLDAATAEAAIWVRPESRGGGVATTAVNAVLGFGFGALGLREVGYRHARSNFGSATVAERCGFRFTELLDVQETGEPDLYWTRVPDPAR</sequence>
<evidence type="ECO:0000313" key="3">
    <source>
        <dbReference type="Proteomes" id="UP000242444"/>
    </source>
</evidence>
<dbReference type="PROSITE" id="PS51186">
    <property type="entry name" value="GNAT"/>
    <property type="match status" value="1"/>
</dbReference>
<dbReference type="GO" id="GO:0008999">
    <property type="term" value="F:protein-N-terminal-alanine acetyltransferase activity"/>
    <property type="evidence" value="ECO:0007669"/>
    <property type="project" value="TreeGrafter"/>
</dbReference>
<dbReference type="PANTHER" id="PTHR43441:SF10">
    <property type="entry name" value="ACETYLTRANSFERASE"/>
    <property type="match status" value="1"/>
</dbReference>
<dbReference type="InterPro" id="IPR000182">
    <property type="entry name" value="GNAT_dom"/>
</dbReference>
<dbReference type="InterPro" id="IPR016181">
    <property type="entry name" value="Acyl_CoA_acyltransferase"/>
</dbReference>
<keyword evidence="2" id="KW-0808">Transferase</keyword>
<evidence type="ECO:0000313" key="2">
    <source>
        <dbReference type="EMBL" id="OZM75059.1"/>
    </source>
</evidence>
<keyword evidence="3" id="KW-1185">Reference proteome</keyword>
<proteinExistence type="predicted"/>
<dbReference type="InParanoid" id="A0A263DA54"/>
<dbReference type="GO" id="GO:1990189">
    <property type="term" value="F:protein N-terminal-serine acetyltransferase activity"/>
    <property type="evidence" value="ECO:0007669"/>
    <property type="project" value="TreeGrafter"/>
</dbReference>
<dbReference type="Gene3D" id="3.40.630.30">
    <property type="match status" value="1"/>
</dbReference>
<gene>
    <name evidence="2" type="ORF">CFN78_02455</name>
</gene>
<dbReference type="Proteomes" id="UP000242444">
    <property type="component" value="Unassembled WGS sequence"/>
</dbReference>
<evidence type="ECO:0000259" key="1">
    <source>
        <dbReference type="PROSITE" id="PS51186"/>
    </source>
</evidence>
<accession>A0A263DA54</accession>
<feature type="domain" description="N-acetyltransferase" evidence="1">
    <location>
        <begin position="28"/>
        <end position="177"/>
    </location>
</feature>
<dbReference type="GO" id="GO:0005737">
    <property type="term" value="C:cytoplasm"/>
    <property type="evidence" value="ECO:0007669"/>
    <property type="project" value="TreeGrafter"/>
</dbReference>
<dbReference type="EMBL" id="NKYE01000001">
    <property type="protein sequence ID" value="OZM75059.1"/>
    <property type="molecule type" value="Genomic_DNA"/>
</dbReference>
<name>A0A263DA54_9PSEU</name>
<reference evidence="2 3" key="1">
    <citation type="submission" date="2017-07" db="EMBL/GenBank/DDBJ databases">
        <title>Amycolatopsis antarcticus sp. nov., isolated from the surface of an Antarcticus brown macroalga.</title>
        <authorList>
            <person name="Wang J."/>
            <person name="Leiva S."/>
            <person name="Huang J."/>
            <person name="Huang Y."/>
        </authorList>
    </citation>
    <scope>NUCLEOTIDE SEQUENCE [LARGE SCALE GENOMIC DNA]</scope>
    <source>
        <strain evidence="2 3">AU-G6</strain>
    </source>
</reference>
<dbReference type="PANTHER" id="PTHR43441">
    <property type="entry name" value="RIBOSOMAL-PROTEIN-SERINE ACETYLTRANSFERASE"/>
    <property type="match status" value="1"/>
</dbReference>
<dbReference type="RefSeq" id="WP_094860838.1">
    <property type="nucleotide sequence ID" value="NZ_NKYE01000001.1"/>
</dbReference>